<evidence type="ECO:0000313" key="2">
    <source>
        <dbReference type="EMBL" id="QHS77246.1"/>
    </source>
</evidence>
<protein>
    <recommendedName>
        <fullName evidence="1">RING-type domain-containing protein</fullName>
    </recommendedName>
</protein>
<evidence type="ECO:0000259" key="1">
    <source>
        <dbReference type="PROSITE" id="PS50089"/>
    </source>
</evidence>
<dbReference type="InterPro" id="IPR001841">
    <property type="entry name" value="Znf_RING"/>
</dbReference>
<reference evidence="2" key="1">
    <citation type="journal article" date="2020" name="Nature">
        <title>Giant virus diversity and host interactions through global metagenomics.</title>
        <authorList>
            <person name="Schulz F."/>
            <person name="Roux S."/>
            <person name="Paez-Espino D."/>
            <person name="Jungbluth S."/>
            <person name="Walsh D.A."/>
            <person name="Denef V.J."/>
            <person name="McMahon K.D."/>
            <person name="Konstantinidis K.T."/>
            <person name="Eloe-Fadrosh E.A."/>
            <person name="Kyrpides N.C."/>
            <person name="Woyke T."/>
        </authorList>
    </citation>
    <scope>NUCLEOTIDE SEQUENCE</scope>
    <source>
        <strain evidence="2">GVMAG-S-1004661-13</strain>
    </source>
</reference>
<dbReference type="AlphaFoldDB" id="A0A6C0AC03"/>
<organism evidence="2">
    <name type="scientific">viral metagenome</name>
    <dbReference type="NCBI Taxonomy" id="1070528"/>
    <lineage>
        <taxon>unclassified sequences</taxon>
        <taxon>metagenomes</taxon>
        <taxon>organismal metagenomes</taxon>
    </lineage>
</organism>
<dbReference type="InterPro" id="IPR047126">
    <property type="entry name" value="RNF141-like"/>
</dbReference>
<dbReference type="PANTHER" id="PTHR12109">
    <property type="entry name" value="RING FINGER PROTEIN 141-RELATED"/>
    <property type="match status" value="1"/>
</dbReference>
<dbReference type="Pfam" id="PF13639">
    <property type="entry name" value="zf-RING_2"/>
    <property type="match status" value="1"/>
</dbReference>
<dbReference type="InterPro" id="IPR013083">
    <property type="entry name" value="Znf_RING/FYVE/PHD"/>
</dbReference>
<dbReference type="PROSITE" id="PS50089">
    <property type="entry name" value="ZF_RING_2"/>
    <property type="match status" value="1"/>
</dbReference>
<sequence>MDCIICLDPINSLNNINFVNCNHKNYHTKCLELWSTKNKKCPICRQQFKDKNDFIEDKKNLLKHKLNKLKEFNNKIQNNNIPYNKIYKEKPAIISELDELD</sequence>
<proteinExistence type="predicted"/>
<dbReference type="EMBL" id="MN740543">
    <property type="protein sequence ID" value="QHS77246.1"/>
    <property type="molecule type" value="Genomic_DNA"/>
</dbReference>
<accession>A0A6C0AC03</accession>
<dbReference type="Gene3D" id="3.30.40.10">
    <property type="entry name" value="Zinc/RING finger domain, C3HC4 (zinc finger)"/>
    <property type="match status" value="1"/>
</dbReference>
<dbReference type="SUPFAM" id="SSF57850">
    <property type="entry name" value="RING/U-box"/>
    <property type="match status" value="1"/>
</dbReference>
<dbReference type="SMART" id="SM00184">
    <property type="entry name" value="RING"/>
    <property type="match status" value="1"/>
</dbReference>
<feature type="domain" description="RING-type" evidence="1">
    <location>
        <begin position="3"/>
        <end position="45"/>
    </location>
</feature>
<name>A0A6C0AC03_9ZZZZ</name>